<organism evidence="8 9">
    <name type="scientific">Thanatephorus cucumeris (strain AG1-IB / isolate 7/3/14)</name>
    <name type="common">Lettuce bottom rot fungus</name>
    <name type="synonym">Rhizoctonia solani</name>
    <dbReference type="NCBI Taxonomy" id="1108050"/>
    <lineage>
        <taxon>Eukaryota</taxon>
        <taxon>Fungi</taxon>
        <taxon>Dikarya</taxon>
        <taxon>Basidiomycota</taxon>
        <taxon>Agaricomycotina</taxon>
        <taxon>Agaricomycetes</taxon>
        <taxon>Cantharellales</taxon>
        <taxon>Ceratobasidiaceae</taxon>
        <taxon>Rhizoctonia</taxon>
        <taxon>Rhizoctonia solani AG-1</taxon>
    </lineage>
</organism>
<feature type="region of interest" description="Disordered" evidence="6">
    <location>
        <begin position="378"/>
        <end position="404"/>
    </location>
</feature>
<sequence>MDSGAIHLTGLKVKQLTDLVYARIQSLPKDPPPNPSKRKRAAPTARQPQRFPPKTQLPALYNEDNDPNFEPQPTSESCVSDLDNASDTSKPKEPKKNALEPGSQASTQKRGKISEADTYRTGEDESKEDEMKQEKSHGKKRGPQGIARHWAFANYKAPNPTHHPDTAKPIWLFKCKHCDSIRRFQRTDNCLEFSRESRNVSATNLVAHLNKCKRLPAEHKLKAVKSRLNQPSETLTPAQASVASLFKLSSPGLAPLPLAVSNTVFRSALIQGVFALTSPHIKLPSHQTMRTDLDKLYEVLKVRVLYLLKSQDSRFVITSDAWTSKTFAYSLGGVVVTFINKGWNTQEFVLDVVHLDADHTGVVKSFEEGEIIENSTEVLEEEKRLREDEDTPHSSQLTDELEDDLSDMDVNEPAEVSANSELILDTQSCGQRASLNCVQKVHEIAVHVTSSAKRRKRMRKIIRALKLELRAVIKSVKVRWNSVLAEIRRALLLKQAFNQYIVTLDEGKTGKLQSVARELKRKLTIRDEEWDMLGELVQILEPFEFATRAFSVRAKTTLHSVLPTYALLRMKLDKSQAHLGALYGPRDALGIVDALSAGKAKLDEYYGMAKENNLTVLASALHPGMRLSYFQDMDKCSDTGPVLAERAKKLLEYLYEDYKYTQLDSMTGSAVQPTATKPIVSGSPAESWFDSLLKISPGEASSASLDSKELRDYFDGRYQYTSGDILVWWKEHEIHFPVLSRIARDFLAIPATSVSVEHTARRIITCQQWLEAGLGTHLPDFISGIDNQ</sequence>
<dbReference type="HOGENOM" id="CLU_021375_0_0_1"/>
<dbReference type="SUPFAM" id="SSF53098">
    <property type="entry name" value="Ribonuclease H-like"/>
    <property type="match status" value="1"/>
</dbReference>
<keyword evidence="4" id="KW-0862">Zinc</keyword>
<dbReference type="PANTHER" id="PTHR46481:SF10">
    <property type="entry name" value="ZINC FINGER BED DOMAIN-CONTAINING PROTEIN 39"/>
    <property type="match status" value="1"/>
</dbReference>
<evidence type="ECO:0000256" key="6">
    <source>
        <dbReference type="SAM" id="MobiDB-lite"/>
    </source>
</evidence>
<dbReference type="InterPro" id="IPR012337">
    <property type="entry name" value="RNaseH-like_sf"/>
</dbReference>
<evidence type="ECO:0000256" key="2">
    <source>
        <dbReference type="ARBA" id="ARBA00022723"/>
    </source>
</evidence>
<dbReference type="Pfam" id="PF05699">
    <property type="entry name" value="Dimer_Tnp_hAT"/>
    <property type="match status" value="1"/>
</dbReference>
<dbReference type="GO" id="GO:0046983">
    <property type="term" value="F:protein dimerization activity"/>
    <property type="evidence" value="ECO:0007669"/>
    <property type="project" value="InterPro"/>
</dbReference>
<keyword evidence="3" id="KW-0863">Zinc-finger</keyword>
<reference evidence="8 9" key="1">
    <citation type="journal article" date="2013" name="J. Biotechnol.">
        <title>Establishment and interpretation of the genome sequence of the phytopathogenic fungus Rhizoctonia solani AG1-IB isolate 7/3/14.</title>
        <authorList>
            <person name="Wibberg D.W."/>
            <person name="Jelonek L.J."/>
            <person name="Rupp O.R."/>
            <person name="Hennig M.H."/>
            <person name="Eikmeyer F.E."/>
            <person name="Goesmann A.G."/>
            <person name="Hartmann A.H."/>
            <person name="Borriss R.B."/>
            <person name="Grosch R.G."/>
            <person name="Puehler A.P."/>
            <person name="Schlueter A.S."/>
        </authorList>
    </citation>
    <scope>NUCLEOTIDE SEQUENCE [LARGE SCALE GENOMIC DNA]</scope>
    <source>
        <strain evidence="9">AG1-IB / isolate 7/3/14</strain>
    </source>
</reference>
<dbReference type="Proteomes" id="UP000012065">
    <property type="component" value="Unassembled WGS sequence"/>
</dbReference>
<proteinExistence type="predicted"/>
<evidence type="ECO:0000313" key="9">
    <source>
        <dbReference type="Proteomes" id="UP000012065"/>
    </source>
</evidence>
<accession>M5BX67</accession>
<comment type="subcellular location">
    <subcellularLocation>
        <location evidence="1">Nucleus</location>
    </subcellularLocation>
</comment>
<dbReference type="GO" id="GO:0005634">
    <property type="term" value="C:nucleus"/>
    <property type="evidence" value="ECO:0007669"/>
    <property type="project" value="UniProtKB-SubCell"/>
</dbReference>
<comment type="caution">
    <text evidence="8">The sequence shown here is derived from an EMBL/GenBank/DDBJ whole genome shotgun (WGS) entry which is preliminary data.</text>
</comment>
<feature type="compositionally biased region" description="Basic and acidic residues" evidence="6">
    <location>
        <begin position="89"/>
        <end position="98"/>
    </location>
</feature>
<feature type="compositionally biased region" description="Polar residues" evidence="6">
    <location>
        <begin position="71"/>
        <end position="88"/>
    </location>
</feature>
<evidence type="ECO:0000256" key="1">
    <source>
        <dbReference type="ARBA" id="ARBA00004123"/>
    </source>
</evidence>
<keyword evidence="2" id="KW-0479">Metal-binding</keyword>
<gene>
    <name evidence="8" type="primary">zf(bed)-4</name>
    <name evidence="8" type="ORF">BN14_05806</name>
</gene>
<dbReference type="PANTHER" id="PTHR46481">
    <property type="entry name" value="ZINC FINGER BED DOMAIN-CONTAINING PROTEIN 4"/>
    <property type="match status" value="1"/>
</dbReference>
<keyword evidence="5" id="KW-0539">Nucleus</keyword>
<evidence type="ECO:0000259" key="7">
    <source>
        <dbReference type="Pfam" id="PF05699"/>
    </source>
</evidence>
<name>M5BX67_THACB</name>
<evidence type="ECO:0000256" key="4">
    <source>
        <dbReference type="ARBA" id="ARBA00022833"/>
    </source>
</evidence>
<dbReference type="InterPro" id="IPR008906">
    <property type="entry name" value="HATC_C_dom"/>
</dbReference>
<feature type="region of interest" description="Disordered" evidence="6">
    <location>
        <begin position="24"/>
        <end position="145"/>
    </location>
</feature>
<dbReference type="AlphaFoldDB" id="M5BX67"/>
<dbReference type="InterPro" id="IPR052035">
    <property type="entry name" value="ZnF_BED_domain_contain"/>
</dbReference>
<evidence type="ECO:0000256" key="5">
    <source>
        <dbReference type="ARBA" id="ARBA00023242"/>
    </source>
</evidence>
<evidence type="ECO:0000256" key="3">
    <source>
        <dbReference type="ARBA" id="ARBA00022771"/>
    </source>
</evidence>
<dbReference type="EMBL" id="CAOJ01008730">
    <property type="protein sequence ID" value="CCO31756.1"/>
    <property type="molecule type" value="Genomic_DNA"/>
</dbReference>
<evidence type="ECO:0000313" key="8">
    <source>
        <dbReference type="EMBL" id="CCO31756.1"/>
    </source>
</evidence>
<feature type="compositionally biased region" description="Basic and acidic residues" evidence="6">
    <location>
        <begin position="112"/>
        <end position="136"/>
    </location>
</feature>
<protein>
    <submittedName>
        <fullName evidence="8">Zf(Bed)-4 protein</fullName>
    </submittedName>
</protein>
<dbReference type="GO" id="GO:0008270">
    <property type="term" value="F:zinc ion binding"/>
    <property type="evidence" value="ECO:0007669"/>
    <property type="project" value="UniProtKB-KW"/>
</dbReference>
<feature type="domain" description="HAT C-terminal dimerisation" evidence="7">
    <location>
        <begin position="723"/>
        <end position="759"/>
    </location>
</feature>